<feature type="compositionally biased region" description="Basic and acidic residues" evidence="1">
    <location>
        <begin position="17"/>
        <end position="29"/>
    </location>
</feature>
<name>A0A8S5QXN6_9CAUD</name>
<evidence type="ECO:0000256" key="1">
    <source>
        <dbReference type="SAM" id="MobiDB-lite"/>
    </source>
</evidence>
<organism evidence="2">
    <name type="scientific">Siphoviridae sp. cttWj13</name>
    <dbReference type="NCBI Taxonomy" id="2826494"/>
    <lineage>
        <taxon>Viruses</taxon>
        <taxon>Duplodnaviria</taxon>
        <taxon>Heunggongvirae</taxon>
        <taxon>Uroviricota</taxon>
        <taxon>Caudoviricetes</taxon>
    </lineage>
</organism>
<dbReference type="EMBL" id="BK015763">
    <property type="protein sequence ID" value="DAE23958.1"/>
    <property type="molecule type" value="Genomic_DNA"/>
</dbReference>
<accession>A0A8S5QXN6</accession>
<protein>
    <submittedName>
        <fullName evidence="2">Uncharacterized protein</fullName>
    </submittedName>
</protein>
<reference evidence="2" key="1">
    <citation type="journal article" date="2021" name="Proc. Natl. Acad. Sci. U.S.A.">
        <title>A Catalog of Tens of Thousands of Viruses from Human Metagenomes Reveals Hidden Associations with Chronic Diseases.</title>
        <authorList>
            <person name="Tisza M.J."/>
            <person name="Buck C.B."/>
        </authorList>
    </citation>
    <scope>NUCLEOTIDE SEQUENCE</scope>
    <source>
        <strain evidence="2">CttWj13</strain>
    </source>
</reference>
<sequence>MLEKTPCNARRCAGLKSHAESRGRAENAR</sequence>
<proteinExistence type="predicted"/>
<feature type="region of interest" description="Disordered" evidence="1">
    <location>
        <begin position="1"/>
        <end position="29"/>
    </location>
</feature>
<evidence type="ECO:0000313" key="2">
    <source>
        <dbReference type="EMBL" id="DAE23958.1"/>
    </source>
</evidence>